<feature type="transmembrane region" description="Helical" evidence="4">
    <location>
        <begin position="378"/>
        <end position="399"/>
    </location>
</feature>
<dbReference type="PANTHER" id="PTHR43790">
    <property type="entry name" value="CARBOHYDRATE TRANSPORT ATP-BINDING PROTEIN MG119-RELATED"/>
    <property type="match status" value="1"/>
</dbReference>
<dbReference type="PROSITE" id="PS00211">
    <property type="entry name" value="ABC_TRANSPORTER_1"/>
    <property type="match status" value="1"/>
</dbReference>
<dbReference type="Gene3D" id="3.40.50.300">
    <property type="entry name" value="P-loop containing nucleotide triphosphate hydrolases"/>
    <property type="match status" value="3"/>
</dbReference>
<dbReference type="Pfam" id="PF00005">
    <property type="entry name" value="ABC_tran"/>
    <property type="match status" value="1"/>
</dbReference>
<dbReference type="OrthoDB" id="9771863at2"/>
<gene>
    <name evidence="6" type="primary">rbsA</name>
    <name evidence="6" type="ORF">NCTC10183_00402</name>
</gene>
<dbReference type="EC" id="3.6.3.17" evidence="6"/>
<dbReference type="GO" id="GO:0016887">
    <property type="term" value="F:ATP hydrolysis activity"/>
    <property type="evidence" value="ECO:0007669"/>
    <property type="project" value="InterPro"/>
</dbReference>
<dbReference type="PANTHER" id="PTHR43790:SF4">
    <property type="entry name" value="GUANOSINE IMPORT ATP-BINDING PROTEIN NUPO"/>
    <property type="match status" value="1"/>
</dbReference>
<dbReference type="CDD" id="cd03216">
    <property type="entry name" value="ABC_Carb_Monos_I"/>
    <property type="match status" value="1"/>
</dbReference>
<keyword evidence="2 6" id="KW-0067">ATP-binding</keyword>
<evidence type="ECO:0000256" key="3">
    <source>
        <dbReference type="SAM" id="MobiDB-lite"/>
    </source>
</evidence>
<dbReference type="InterPro" id="IPR017871">
    <property type="entry name" value="ABC_transporter-like_CS"/>
</dbReference>
<feature type="domain" description="ABC transporter" evidence="5">
    <location>
        <begin position="254"/>
        <end position="598"/>
    </location>
</feature>
<sequence>MNAIEFINISKSFGNIHANKNISFEVKKGTIHALIGENGAGKSTLMSILFGLYEPDVGTIKVNGNPVFIKDPNDANKLRIGMVHQHFKLVDVYTNLENIILGEEIVNKNTRTINYEPSIVKIKTIQEKFNLHFDLKALSGKESVSVQQKVEIMKMLYRDSDILIFDEPTAVLTEQEIEGLLETFKIFKNQGKTIIFISHKLREIEKVADYGTVIRKGEVVQNFKVSDVTKEDMAKMMTGGDVEVIQNVSNQETFEEEDVVLELKNVSTAGEKNLNNLSLKVHAGEILAIAGIEGNGQRDLEYVVSGMKNPTSGSIKIKPTEFIKEKHNLLKENYKKRSIILWIFTALVLCLTITLGSIGGYSNSLETKLLFKESDVIFLIYAGIFFVFSIALGLFGFSYNKKYLMLKKEQENNSIDIAKYNVLDISKLGLSLIPSDRHKHGLALDYKIYENTILRRLWDKFFNYFGVLKNKTIKKETNKILENFDVRGAREGYSVARSLSGGNQQKFIVGREMSTPHDLIVINQPTRGLDVGAIKNIHNRILQEKANKKPILLISYGLDEVLALADTIAVINEGEIIATEKANKLSRTQIGLFMSHKNGQQEEIKDEPNDNDTNDNLTVKKQGGEENETDSWTIWVL</sequence>
<evidence type="ECO:0000259" key="5">
    <source>
        <dbReference type="PROSITE" id="PS50893"/>
    </source>
</evidence>
<keyword evidence="4" id="KW-1133">Transmembrane helix</keyword>
<dbReference type="InterPro" id="IPR003439">
    <property type="entry name" value="ABC_transporter-like_ATP-bd"/>
</dbReference>
<evidence type="ECO:0000256" key="2">
    <source>
        <dbReference type="ARBA" id="ARBA00022840"/>
    </source>
</evidence>
<dbReference type="CDD" id="cd03215">
    <property type="entry name" value="ABC_Carb_Monos_II"/>
    <property type="match status" value="1"/>
</dbReference>
<dbReference type="GO" id="GO:0005524">
    <property type="term" value="F:ATP binding"/>
    <property type="evidence" value="ECO:0007669"/>
    <property type="project" value="UniProtKB-KW"/>
</dbReference>
<dbReference type="RefSeq" id="WP_129620276.1">
    <property type="nucleotide sequence ID" value="NZ_LR214950.1"/>
</dbReference>
<evidence type="ECO:0000256" key="1">
    <source>
        <dbReference type="ARBA" id="ARBA00022741"/>
    </source>
</evidence>
<dbReference type="InterPro" id="IPR003593">
    <property type="entry name" value="AAA+_ATPase"/>
</dbReference>
<feature type="region of interest" description="Disordered" evidence="3">
    <location>
        <begin position="596"/>
        <end position="630"/>
    </location>
</feature>
<dbReference type="InterPro" id="IPR027417">
    <property type="entry name" value="P-loop_NTPase"/>
</dbReference>
<evidence type="ECO:0000313" key="6">
    <source>
        <dbReference type="EMBL" id="VEU58634.1"/>
    </source>
</evidence>
<evidence type="ECO:0000313" key="7">
    <source>
        <dbReference type="Proteomes" id="UP000290568"/>
    </source>
</evidence>
<feature type="domain" description="ABC transporter" evidence="5">
    <location>
        <begin position="4"/>
        <end position="241"/>
    </location>
</feature>
<name>A0A449A362_9BACT</name>
<accession>A0A449A362</accession>
<keyword evidence="7" id="KW-1185">Reference proteome</keyword>
<keyword evidence="1" id="KW-0547">Nucleotide-binding</keyword>
<dbReference type="Proteomes" id="UP000290568">
    <property type="component" value="Chromosome"/>
</dbReference>
<proteinExistence type="predicted"/>
<feature type="compositionally biased region" description="Basic and acidic residues" evidence="3">
    <location>
        <begin position="599"/>
        <end position="608"/>
    </location>
</feature>
<keyword evidence="4" id="KW-0472">Membrane</keyword>
<dbReference type="SMART" id="SM00382">
    <property type="entry name" value="AAA"/>
    <property type="match status" value="1"/>
</dbReference>
<dbReference type="PROSITE" id="PS50893">
    <property type="entry name" value="ABC_TRANSPORTER_2"/>
    <property type="match status" value="2"/>
</dbReference>
<keyword evidence="6" id="KW-0378">Hydrolase</keyword>
<dbReference type="EMBL" id="LR214950">
    <property type="protein sequence ID" value="VEU58634.1"/>
    <property type="molecule type" value="Genomic_DNA"/>
</dbReference>
<organism evidence="6 7">
    <name type="scientific">Mycoplasmopsis gallinacea</name>
    <dbReference type="NCBI Taxonomy" id="29556"/>
    <lineage>
        <taxon>Bacteria</taxon>
        <taxon>Bacillati</taxon>
        <taxon>Mycoplasmatota</taxon>
        <taxon>Mycoplasmoidales</taxon>
        <taxon>Metamycoplasmataceae</taxon>
        <taxon>Mycoplasmopsis</taxon>
    </lineage>
</organism>
<feature type="transmembrane region" description="Helical" evidence="4">
    <location>
        <begin position="339"/>
        <end position="358"/>
    </location>
</feature>
<dbReference type="AlphaFoldDB" id="A0A449A362"/>
<dbReference type="InterPro" id="IPR050107">
    <property type="entry name" value="ABC_carbohydrate_import_ATPase"/>
</dbReference>
<evidence type="ECO:0000256" key="4">
    <source>
        <dbReference type="SAM" id="Phobius"/>
    </source>
</evidence>
<protein>
    <submittedName>
        <fullName evidence="6">Simple sugar ABC transporter ATP-binding protein,P59-like protein</fullName>
        <ecNumber evidence="6">3.6.3.17</ecNumber>
    </submittedName>
</protein>
<reference evidence="6 7" key="1">
    <citation type="submission" date="2019-01" db="EMBL/GenBank/DDBJ databases">
        <authorList>
            <consortium name="Pathogen Informatics"/>
        </authorList>
    </citation>
    <scope>NUCLEOTIDE SEQUENCE [LARGE SCALE GENOMIC DNA]</scope>
    <source>
        <strain evidence="6 7">NCTC10183</strain>
    </source>
</reference>
<keyword evidence="4" id="KW-0812">Transmembrane</keyword>
<dbReference type="SUPFAM" id="SSF52540">
    <property type="entry name" value="P-loop containing nucleoside triphosphate hydrolases"/>
    <property type="match status" value="2"/>
</dbReference>